<evidence type="ECO:0000313" key="7">
    <source>
        <dbReference type="Proteomes" id="UP000614811"/>
    </source>
</evidence>
<dbReference type="GO" id="GO:0051304">
    <property type="term" value="P:chromosome separation"/>
    <property type="evidence" value="ECO:0007669"/>
    <property type="project" value="InterPro"/>
</dbReference>
<dbReference type="Gene3D" id="1.10.10.10">
    <property type="entry name" value="Winged helix-like DNA-binding domain superfamily/Winged helix DNA-binding domain"/>
    <property type="match status" value="2"/>
</dbReference>
<dbReference type="GO" id="GO:0051301">
    <property type="term" value="P:cell division"/>
    <property type="evidence" value="ECO:0007669"/>
    <property type="project" value="UniProtKB-KW"/>
</dbReference>
<gene>
    <name evidence="6" type="ORF">GCM10008090_04680</name>
</gene>
<reference evidence="6" key="1">
    <citation type="journal article" date="2014" name="Int. J. Syst. Evol. Microbiol.">
        <title>Complete genome sequence of Corynebacterium casei LMG S-19264T (=DSM 44701T), isolated from a smear-ripened cheese.</title>
        <authorList>
            <consortium name="US DOE Joint Genome Institute (JGI-PGF)"/>
            <person name="Walter F."/>
            <person name="Albersmeier A."/>
            <person name="Kalinowski J."/>
            <person name="Ruckert C."/>
        </authorList>
    </citation>
    <scope>NUCLEOTIDE SEQUENCE</scope>
    <source>
        <strain evidence="6">KCTC 12711</strain>
    </source>
</reference>
<dbReference type="PANTHER" id="PTHR34298">
    <property type="entry name" value="SEGREGATION AND CONDENSATION PROTEIN B"/>
    <property type="match status" value="1"/>
</dbReference>
<evidence type="ECO:0000256" key="3">
    <source>
        <dbReference type="ARBA" id="ARBA00022829"/>
    </source>
</evidence>
<feature type="region of interest" description="Disordered" evidence="5">
    <location>
        <begin position="1"/>
        <end position="28"/>
    </location>
</feature>
<organism evidence="6 7">
    <name type="scientific">Arenicella chitinivorans</name>
    <dbReference type="NCBI Taxonomy" id="1329800"/>
    <lineage>
        <taxon>Bacteria</taxon>
        <taxon>Pseudomonadati</taxon>
        <taxon>Pseudomonadota</taxon>
        <taxon>Gammaproteobacteria</taxon>
        <taxon>Arenicellales</taxon>
        <taxon>Arenicellaceae</taxon>
        <taxon>Arenicella</taxon>
    </lineage>
</organism>
<dbReference type="Pfam" id="PF04079">
    <property type="entry name" value="SMC_ScpB"/>
    <property type="match status" value="1"/>
</dbReference>
<comment type="caution">
    <text evidence="6">The sequence shown here is derived from an EMBL/GenBank/DDBJ whole genome shotgun (WGS) entry which is preliminary data.</text>
</comment>
<dbReference type="InterPro" id="IPR036388">
    <property type="entry name" value="WH-like_DNA-bd_sf"/>
</dbReference>
<sequence length="277" mass="31241">MKQKDLNMAKKEADQQVESTSDETTDDQQIDSELTNIIEAALFASKVPLGVRKIISLFPEDAQPTKVDIQNVLLALEERYAKRGIELRRIGNGWRFQSREKYSPWLRKLRGDKAPRYSRALLETLSIIAYRQPVTRGDIEEIRGVGVSSDTIRVLEERDWITQIGHRDVPGRPALFGTTQGFLEYFNMTSLRELPELMDKRALGEIAKDMNLTLPMDGVAPDNENEPDAKSSAEVITLRRSDAAQDDESANTESVELDEISGVDSATASQRDEDDER</sequence>
<keyword evidence="4" id="KW-0131">Cell cycle</keyword>
<feature type="compositionally biased region" description="Basic and acidic residues" evidence="5">
    <location>
        <begin position="1"/>
        <end position="14"/>
    </location>
</feature>
<keyword evidence="7" id="KW-1185">Reference proteome</keyword>
<dbReference type="PANTHER" id="PTHR34298:SF2">
    <property type="entry name" value="SEGREGATION AND CONDENSATION PROTEIN B"/>
    <property type="match status" value="1"/>
</dbReference>
<name>A0A918VGC5_9GAMM</name>
<evidence type="ECO:0000256" key="1">
    <source>
        <dbReference type="ARBA" id="ARBA00022490"/>
    </source>
</evidence>
<keyword evidence="3" id="KW-0159">Chromosome partition</keyword>
<dbReference type="InterPro" id="IPR005234">
    <property type="entry name" value="ScpB_csome_segregation"/>
</dbReference>
<dbReference type="EMBL" id="BMXA01000001">
    <property type="protein sequence ID" value="GGZ99175.1"/>
    <property type="molecule type" value="Genomic_DNA"/>
</dbReference>
<protein>
    <recommendedName>
        <fullName evidence="8">SMC-Scp complex subunit ScpB</fullName>
    </recommendedName>
</protein>
<evidence type="ECO:0000256" key="2">
    <source>
        <dbReference type="ARBA" id="ARBA00022618"/>
    </source>
</evidence>
<dbReference type="AlphaFoldDB" id="A0A918VGC5"/>
<feature type="compositionally biased region" description="Basic and acidic residues" evidence="5">
    <location>
        <begin position="227"/>
        <end position="243"/>
    </location>
</feature>
<evidence type="ECO:0000256" key="4">
    <source>
        <dbReference type="ARBA" id="ARBA00023306"/>
    </source>
</evidence>
<evidence type="ECO:0000256" key="5">
    <source>
        <dbReference type="SAM" id="MobiDB-lite"/>
    </source>
</evidence>
<evidence type="ECO:0008006" key="8">
    <source>
        <dbReference type="Google" id="ProtNLM"/>
    </source>
</evidence>
<keyword evidence="1" id="KW-0963">Cytoplasm</keyword>
<reference evidence="6" key="2">
    <citation type="submission" date="2020-09" db="EMBL/GenBank/DDBJ databases">
        <authorList>
            <person name="Sun Q."/>
            <person name="Kim S."/>
        </authorList>
    </citation>
    <scope>NUCLEOTIDE SEQUENCE</scope>
    <source>
        <strain evidence="6">KCTC 12711</strain>
    </source>
</reference>
<feature type="region of interest" description="Disordered" evidence="5">
    <location>
        <begin position="214"/>
        <end position="277"/>
    </location>
</feature>
<dbReference type="SUPFAM" id="SSF46785">
    <property type="entry name" value="Winged helix' DNA-binding domain"/>
    <property type="match status" value="2"/>
</dbReference>
<dbReference type="InterPro" id="IPR036390">
    <property type="entry name" value="WH_DNA-bd_sf"/>
</dbReference>
<dbReference type="NCBIfam" id="TIGR00281">
    <property type="entry name" value="SMC-Scp complex subunit ScpB"/>
    <property type="match status" value="1"/>
</dbReference>
<dbReference type="RefSeq" id="WP_229794083.1">
    <property type="nucleotide sequence ID" value="NZ_BMXA01000001.1"/>
</dbReference>
<proteinExistence type="predicted"/>
<accession>A0A918VGC5</accession>
<feature type="compositionally biased region" description="Acidic residues" evidence="5">
    <location>
        <begin position="244"/>
        <end position="261"/>
    </location>
</feature>
<evidence type="ECO:0000313" key="6">
    <source>
        <dbReference type="EMBL" id="GGZ99175.1"/>
    </source>
</evidence>
<keyword evidence="2" id="KW-0132">Cell division</keyword>
<dbReference type="Proteomes" id="UP000614811">
    <property type="component" value="Unassembled WGS sequence"/>
</dbReference>